<proteinExistence type="predicted"/>
<organism evidence="1 2">
    <name type="scientific">Methylocaldum marinum</name>
    <dbReference type="NCBI Taxonomy" id="1432792"/>
    <lineage>
        <taxon>Bacteria</taxon>
        <taxon>Pseudomonadati</taxon>
        <taxon>Pseudomonadota</taxon>
        <taxon>Gammaproteobacteria</taxon>
        <taxon>Methylococcales</taxon>
        <taxon>Methylococcaceae</taxon>
        <taxon>Methylocaldum</taxon>
    </lineage>
</organism>
<name>A0A250KP26_9GAMM</name>
<sequence>MAVFPSGGKDVLASRRIAAYVLPGSQRVWPMKMRIPVSLDSSLEPSIQSDRGALREKIVLEP</sequence>
<reference evidence="1 2" key="1">
    <citation type="submission" date="2016-12" db="EMBL/GenBank/DDBJ databases">
        <title>Genome sequencing of Methylocaldum marinum.</title>
        <authorList>
            <person name="Takeuchi M."/>
            <person name="Kamagata Y."/>
            <person name="Hiraoka S."/>
            <person name="Oshima K."/>
            <person name="Hattori M."/>
            <person name="Iwasaki W."/>
        </authorList>
    </citation>
    <scope>NUCLEOTIDE SEQUENCE [LARGE SCALE GENOMIC DNA]</scope>
    <source>
        <strain evidence="1 2">S8</strain>
    </source>
</reference>
<evidence type="ECO:0000313" key="2">
    <source>
        <dbReference type="Proteomes" id="UP000266313"/>
    </source>
</evidence>
<gene>
    <name evidence="1" type="ORF">sS8_1344</name>
</gene>
<keyword evidence="2" id="KW-1185">Reference proteome</keyword>
<dbReference type="RefSeq" id="WP_119628928.1">
    <property type="nucleotide sequence ID" value="NZ_AP017928.1"/>
</dbReference>
<dbReference type="KEGG" id="mmai:sS8_1344"/>
<accession>A0A250KP26</accession>
<dbReference type="AlphaFoldDB" id="A0A250KP26"/>
<protein>
    <submittedName>
        <fullName evidence="1">DNA methylation and regulatory protein ADA</fullName>
    </submittedName>
</protein>
<dbReference type="Proteomes" id="UP000266313">
    <property type="component" value="Chromosome"/>
</dbReference>
<dbReference type="EMBL" id="AP017928">
    <property type="protein sequence ID" value="BBA33304.1"/>
    <property type="molecule type" value="Genomic_DNA"/>
</dbReference>
<evidence type="ECO:0000313" key="1">
    <source>
        <dbReference type="EMBL" id="BBA33304.1"/>
    </source>
</evidence>